<dbReference type="AlphaFoldDB" id="A0A4V1WG23"/>
<dbReference type="OrthoDB" id="1450994at2"/>
<organism evidence="3 4">
    <name type="scientific">Brumimicrobium glaciale</name>
    <dbReference type="NCBI Taxonomy" id="200475"/>
    <lineage>
        <taxon>Bacteria</taxon>
        <taxon>Pseudomonadati</taxon>
        <taxon>Bacteroidota</taxon>
        <taxon>Flavobacteriia</taxon>
        <taxon>Flavobacteriales</taxon>
        <taxon>Crocinitomicaceae</taxon>
        <taxon>Brumimicrobium</taxon>
    </lineage>
</organism>
<sequence>MFGAVVFTSCSNSQTTESPKSEQKVEQKKEEKVDFENAFIVDVRTTQEFESGHFEGAINIPVDEVEDYLLEFEGHDQIVVYCRSGARSGRAKSILEAEGHQNVINAINLDHLNKLKANQK</sequence>
<dbReference type="InterPro" id="IPR036873">
    <property type="entry name" value="Rhodanese-like_dom_sf"/>
</dbReference>
<comment type="caution">
    <text evidence="3">The sequence shown here is derived from an EMBL/GenBank/DDBJ whole genome shotgun (WGS) entry which is preliminary data.</text>
</comment>
<dbReference type="PANTHER" id="PTHR43031:SF1">
    <property type="entry name" value="PYRIDINE NUCLEOTIDE-DISULPHIDE OXIDOREDUCTASE"/>
    <property type="match status" value="1"/>
</dbReference>
<feature type="region of interest" description="Disordered" evidence="1">
    <location>
        <begin position="1"/>
        <end position="30"/>
    </location>
</feature>
<reference evidence="3 4" key="1">
    <citation type="submission" date="2019-02" db="EMBL/GenBank/DDBJ databases">
        <title>Genome sequence of the sea-ice species Brumimicrobium glaciale.</title>
        <authorList>
            <person name="Bowman J.P."/>
        </authorList>
    </citation>
    <scope>NUCLEOTIDE SEQUENCE [LARGE SCALE GENOMIC DNA]</scope>
    <source>
        <strain evidence="3 4">IC156</strain>
    </source>
</reference>
<feature type="domain" description="Rhodanese" evidence="2">
    <location>
        <begin position="34"/>
        <end position="116"/>
    </location>
</feature>
<dbReference type="CDD" id="cd00158">
    <property type="entry name" value="RHOD"/>
    <property type="match status" value="1"/>
</dbReference>
<dbReference type="InterPro" id="IPR001763">
    <property type="entry name" value="Rhodanese-like_dom"/>
</dbReference>
<accession>A0A4V1WG23</accession>
<dbReference type="Pfam" id="PF00581">
    <property type="entry name" value="Rhodanese"/>
    <property type="match status" value="1"/>
</dbReference>
<dbReference type="PANTHER" id="PTHR43031">
    <property type="entry name" value="FAD-DEPENDENT OXIDOREDUCTASE"/>
    <property type="match status" value="1"/>
</dbReference>
<dbReference type="PROSITE" id="PS50206">
    <property type="entry name" value="RHODANESE_3"/>
    <property type="match status" value="1"/>
</dbReference>
<name>A0A4V1WG23_9FLAO</name>
<dbReference type="SUPFAM" id="SSF52821">
    <property type="entry name" value="Rhodanese/Cell cycle control phosphatase"/>
    <property type="match status" value="1"/>
</dbReference>
<proteinExistence type="predicted"/>
<gene>
    <name evidence="3" type="ORF">ERX46_06420</name>
</gene>
<dbReference type="Gene3D" id="3.40.250.10">
    <property type="entry name" value="Rhodanese-like domain"/>
    <property type="match status" value="1"/>
</dbReference>
<evidence type="ECO:0000313" key="4">
    <source>
        <dbReference type="Proteomes" id="UP000293952"/>
    </source>
</evidence>
<evidence type="ECO:0000313" key="3">
    <source>
        <dbReference type="EMBL" id="RYM35196.1"/>
    </source>
</evidence>
<evidence type="ECO:0000259" key="2">
    <source>
        <dbReference type="PROSITE" id="PS50206"/>
    </source>
</evidence>
<dbReference type="Proteomes" id="UP000293952">
    <property type="component" value="Unassembled WGS sequence"/>
</dbReference>
<dbReference type="EMBL" id="SETE01000002">
    <property type="protein sequence ID" value="RYM35196.1"/>
    <property type="molecule type" value="Genomic_DNA"/>
</dbReference>
<dbReference type="SMART" id="SM00450">
    <property type="entry name" value="RHOD"/>
    <property type="match status" value="1"/>
</dbReference>
<protein>
    <submittedName>
        <fullName evidence="3">Rhodanese-like domain-containing protein</fullName>
    </submittedName>
</protein>
<keyword evidence="4" id="KW-1185">Reference proteome</keyword>
<dbReference type="InterPro" id="IPR050229">
    <property type="entry name" value="GlpE_sulfurtransferase"/>
</dbReference>
<feature type="compositionally biased region" description="Basic and acidic residues" evidence="1">
    <location>
        <begin position="19"/>
        <end position="30"/>
    </location>
</feature>
<evidence type="ECO:0000256" key="1">
    <source>
        <dbReference type="SAM" id="MobiDB-lite"/>
    </source>
</evidence>